<dbReference type="OrthoDB" id="6846267at2759"/>
<dbReference type="EC" id="3.1.1.-" evidence="3"/>
<dbReference type="STRING" id="1220924.W2RKK2"/>
<dbReference type="InterPro" id="IPR029058">
    <property type="entry name" value="AB_hydrolase_fold"/>
</dbReference>
<dbReference type="InterPro" id="IPR019826">
    <property type="entry name" value="Carboxylesterase_B_AS"/>
</dbReference>
<dbReference type="EMBL" id="KB822725">
    <property type="protein sequence ID" value="ETN36259.1"/>
    <property type="molecule type" value="Genomic_DNA"/>
</dbReference>
<dbReference type="InterPro" id="IPR002018">
    <property type="entry name" value="CarbesteraseB"/>
</dbReference>
<proteinExistence type="inferred from homology"/>
<gene>
    <name evidence="5" type="ORF">HMPREF1541_08536</name>
</gene>
<dbReference type="PANTHER" id="PTHR43142">
    <property type="entry name" value="CARBOXYLIC ESTER HYDROLASE"/>
    <property type="match status" value="1"/>
</dbReference>
<feature type="domain" description="Carboxylesterase type B" evidence="4">
    <location>
        <begin position="19"/>
        <end position="499"/>
    </location>
</feature>
<dbReference type="AlphaFoldDB" id="W2RKK2"/>
<dbReference type="HOGENOM" id="CLU_006586_17_1_1"/>
<protein>
    <recommendedName>
        <fullName evidence="3">Carboxylic ester hydrolase</fullName>
        <ecNumber evidence="3">3.1.1.-</ecNumber>
    </recommendedName>
</protein>
<reference evidence="5 6" key="1">
    <citation type="submission" date="2013-03" db="EMBL/GenBank/DDBJ databases">
        <title>The Genome Sequence of Phialophora europaea CBS 101466.</title>
        <authorList>
            <consortium name="The Broad Institute Genomics Platform"/>
            <person name="Cuomo C."/>
            <person name="de Hoog S."/>
            <person name="Gorbushina A."/>
            <person name="Walker B."/>
            <person name="Young S.K."/>
            <person name="Zeng Q."/>
            <person name="Gargeya S."/>
            <person name="Fitzgerald M."/>
            <person name="Haas B."/>
            <person name="Abouelleil A."/>
            <person name="Allen A.W."/>
            <person name="Alvarado L."/>
            <person name="Arachchi H.M."/>
            <person name="Berlin A.M."/>
            <person name="Chapman S.B."/>
            <person name="Gainer-Dewar J."/>
            <person name="Goldberg J."/>
            <person name="Griggs A."/>
            <person name="Gujja S."/>
            <person name="Hansen M."/>
            <person name="Howarth C."/>
            <person name="Imamovic A."/>
            <person name="Ireland A."/>
            <person name="Larimer J."/>
            <person name="McCowan C."/>
            <person name="Murphy C."/>
            <person name="Pearson M."/>
            <person name="Poon T.W."/>
            <person name="Priest M."/>
            <person name="Roberts A."/>
            <person name="Saif S."/>
            <person name="Shea T."/>
            <person name="Sisk P."/>
            <person name="Sykes S."/>
            <person name="Wortman J."/>
            <person name="Nusbaum C."/>
            <person name="Birren B."/>
        </authorList>
    </citation>
    <scope>NUCLEOTIDE SEQUENCE [LARGE SCALE GENOMIC DNA]</scope>
    <source>
        <strain evidence="5 6">CBS 101466</strain>
    </source>
</reference>
<dbReference type="PANTHER" id="PTHR43142:SF8">
    <property type="entry name" value="CARBOXYLIC ESTER HYDROLASE"/>
    <property type="match status" value="1"/>
</dbReference>
<comment type="similarity">
    <text evidence="1 3">Belongs to the type-B carboxylesterase/lipase family.</text>
</comment>
<dbReference type="Pfam" id="PF00135">
    <property type="entry name" value="COesterase"/>
    <property type="match status" value="1"/>
</dbReference>
<dbReference type="RefSeq" id="XP_008721077.1">
    <property type="nucleotide sequence ID" value="XM_008722855.1"/>
</dbReference>
<accession>W2RKK2</accession>
<keyword evidence="2 3" id="KW-0378">Hydrolase</keyword>
<evidence type="ECO:0000259" key="4">
    <source>
        <dbReference type="Pfam" id="PF00135"/>
    </source>
</evidence>
<evidence type="ECO:0000256" key="1">
    <source>
        <dbReference type="ARBA" id="ARBA00005964"/>
    </source>
</evidence>
<dbReference type="Gene3D" id="3.40.50.1820">
    <property type="entry name" value="alpha/beta hydrolase"/>
    <property type="match status" value="1"/>
</dbReference>
<dbReference type="PROSITE" id="PS00122">
    <property type="entry name" value="CARBOXYLESTERASE_B_1"/>
    <property type="match status" value="1"/>
</dbReference>
<dbReference type="InParanoid" id="W2RKK2"/>
<dbReference type="eggNOG" id="KOG1516">
    <property type="taxonomic scope" value="Eukaryota"/>
</dbReference>
<dbReference type="VEuPathDB" id="FungiDB:HMPREF1541_08536"/>
<dbReference type="GO" id="GO:0016787">
    <property type="term" value="F:hydrolase activity"/>
    <property type="evidence" value="ECO:0007669"/>
    <property type="project" value="UniProtKB-KW"/>
</dbReference>
<dbReference type="Proteomes" id="UP000030752">
    <property type="component" value="Unassembled WGS sequence"/>
</dbReference>
<keyword evidence="6" id="KW-1185">Reference proteome</keyword>
<evidence type="ECO:0000256" key="2">
    <source>
        <dbReference type="ARBA" id="ARBA00022801"/>
    </source>
</evidence>
<sequence>MGNHISYETRTCEADLGAQGRIKGLQFDHKSRRYAGVPYALPPVGGRRWRKPCALPSGYAYGDTEHRPYDATSFAPPCWQKTFSSAAEQSDAVAAYSEDCLRLNIWTPVPEEGGEGQKWPVYVWLHGGWFQMGDPSQDSGMDPTELISTAGLNAVVVVVGYRLNVFGFLACEALREESKGEAAGNYGLWDQRLALEWIHDNIAAFGGDTGNVTLAGRSAGAYSVHAQVLHSLRTGSNGGRELFHRFFMCSNAIPSQPKKPSETKDQFAELCEELKISENLSDQEKLSRLRDIPPDQLVRVLGSMVNHTFRPVTDDLFIHDGIVEYQLSGSFAADFLQHGYRLLIGEVLNEETLYATYNGPAAPSMDALQAQVHNYYSRSVTDRILKHYKMPESSQLADWSTLFGNIIADGQVRAPSRLLVDSLLSHGVPIERVWRYQIGYRLSFIDEKQAPRSFGVAHAMDKPFWNFSITHGPSEDELRLMKNWIDDLVCFVQNNADRGFGTHRGNDMKVITSEGQIEVWEDKEYSRLLALGRQFAGA</sequence>
<name>W2RKK2_CYPE1</name>
<organism evidence="5 6">
    <name type="scientific">Cyphellophora europaea (strain CBS 101466)</name>
    <name type="common">Phialophora europaea</name>
    <dbReference type="NCBI Taxonomy" id="1220924"/>
    <lineage>
        <taxon>Eukaryota</taxon>
        <taxon>Fungi</taxon>
        <taxon>Dikarya</taxon>
        <taxon>Ascomycota</taxon>
        <taxon>Pezizomycotina</taxon>
        <taxon>Eurotiomycetes</taxon>
        <taxon>Chaetothyriomycetidae</taxon>
        <taxon>Chaetothyriales</taxon>
        <taxon>Cyphellophoraceae</taxon>
        <taxon>Cyphellophora</taxon>
    </lineage>
</organism>
<evidence type="ECO:0000256" key="3">
    <source>
        <dbReference type="RuleBase" id="RU361235"/>
    </source>
</evidence>
<dbReference type="GeneID" id="19975875"/>
<dbReference type="SUPFAM" id="SSF53474">
    <property type="entry name" value="alpha/beta-Hydrolases"/>
    <property type="match status" value="1"/>
</dbReference>
<dbReference type="ESTHER" id="9euro-w2rkk2">
    <property type="family name" value="Fungal_carboxylesterase_lipase"/>
</dbReference>
<evidence type="ECO:0000313" key="5">
    <source>
        <dbReference type="EMBL" id="ETN36259.1"/>
    </source>
</evidence>
<evidence type="ECO:0000313" key="6">
    <source>
        <dbReference type="Proteomes" id="UP000030752"/>
    </source>
</evidence>